<evidence type="ECO:0000256" key="3">
    <source>
        <dbReference type="ARBA" id="ARBA00022692"/>
    </source>
</evidence>
<keyword evidence="7" id="KW-0472">Membrane</keyword>
<protein>
    <recommendedName>
        <fullName evidence="2">guanylate cyclase</fullName>
        <ecNumber evidence="2">4.6.1.2</ecNumber>
    </recommendedName>
</protein>
<dbReference type="InterPro" id="IPR018297">
    <property type="entry name" value="A/G_cyclase_CS"/>
</dbReference>
<dbReference type="GO" id="GO:0016020">
    <property type="term" value="C:membrane"/>
    <property type="evidence" value="ECO:0007669"/>
    <property type="project" value="UniProtKB-SubCell"/>
</dbReference>
<keyword evidence="8 10" id="KW-0456">Lyase</keyword>
<evidence type="ECO:0000256" key="7">
    <source>
        <dbReference type="ARBA" id="ARBA00023136"/>
    </source>
</evidence>
<dbReference type="CDD" id="cd07302">
    <property type="entry name" value="CHD"/>
    <property type="match status" value="1"/>
</dbReference>
<evidence type="ECO:0000256" key="4">
    <source>
        <dbReference type="ARBA" id="ARBA00022729"/>
    </source>
</evidence>
<name>A0A844G517_9BACT</name>
<evidence type="ECO:0000256" key="10">
    <source>
        <dbReference type="RuleBase" id="RU000405"/>
    </source>
</evidence>
<dbReference type="GO" id="GO:0035556">
    <property type="term" value="P:intracellular signal transduction"/>
    <property type="evidence" value="ECO:0007669"/>
    <property type="project" value="InterPro"/>
</dbReference>
<evidence type="ECO:0000313" key="15">
    <source>
        <dbReference type="Proteomes" id="UP000435649"/>
    </source>
</evidence>
<evidence type="ECO:0000256" key="11">
    <source>
        <dbReference type="SAM" id="Coils"/>
    </source>
</evidence>
<keyword evidence="9" id="KW-0141">cGMP biosynthesis</keyword>
<comment type="similarity">
    <text evidence="10">Belongs to the adenylyl cyclase class-4/guanylyl cyclase family.</text>
</comment>
<dbReference type="Gene3D" id="6.10.340.10">
    <property type="match status" value="1"/>
</dbReference>
<accession>A0A844G517</accession>
<comment type="subcellular location">
    <subcellularLocation>
        <location evidence="1">Membrane</location>
        <topology evidence="1">Single-pass type I membrane protein</topology>
    </subcellularLocation>
</comment>
<dbReference type="InterPro" id="IPR003660">
    <property type="entry name" value="HAMP_dom"/>
</dbReference>
<gene>
    <name evidence="14" type="ORF">FYJ85_17720</name>
</gene>
<organism evidence="14 15">
    <name type="scientific">Victivallis lenta</name>
    <dbReference type="NCBI Taxonomy" id="2606640"/>
    <lineage>
        <taxon>Bacteria</taxon>
        <taxon>Pseudomonadati</taxon>
        <taxon>Lentisphaerota</taxon>
        <taxon>Lentisphaeria</taxon>
        <taxon>Victivallales</taxon>
        <taxon>Victivallaceae</taxon>
        <taxon>Victivallis</taxon>
    </lineage>
</organism>
<dbReference type="PROSITE" id="PS50885">
    <property type="entry name" value="HAMP"/>
    <property type="match status" value="1"/>
</dbReference>
<dbReference type="SMART" id="SM00044">
    <property type="entry name" value="CYCc"/>
    <property type="match status" value="1"/>
</dbReference>
<evidence type="ECO:0000259" key="13">
    <source>
        <dbReference type="PROSITE" id="PS50885"/>
    </source>
</evidence>
<evidence type="ECO:0000256" key="8">
    <source>
        <dbReference type="ARBA" id="ARBA00023239"/>
    </source>
</evidence>
<dbReference type="PANTHER" id="PTHR11920:SF335">
    <property type="entry name" value="GUANYLATE CYCLASE"/>
    <property type="match status" value="1"/>
</dbReference>
<dbReference type="Pfam" id="PF00211">
    <property type="entry name" value="Guanylate_cyc"/>
    <property type="match status" value="1"/>
</dbReference>
<feature type="domain" description="Guanylate cyclase" evidence="12">
    <location>
        <begin position="185"/>
        <end position="312"/>
    </location>
</feature>
<dbReference type="CDD" id="cd06225">
    <property type="entry name" value="HAMP"/>
    <property type="match status" value="1"/>
</dbReference>
<dbReference type="PANTHER" id="PTHR11920">
    <property type="entry name" value="GUANYLYL CYCLASE"/>
    <property type="match status" value="1"/>
</dbReference>
<dbReference type="GO" id="GO:0000166">
    <property type="term" value="F:nucleotide binding"/>
    <property type="evidence" value="ECO:0007669"/>
    <property type="project" value="UniProtKB-KW"/>
</dbReference>
<feature type="coiled-coil region" evidence="11">
    <location>
        <begin position="119"/>
        <end position="157"/>
    </location>
</feature>
<keyword evidence="6" id="KW-1133">Transmembrane helix</keyword>
<dbReference type="Pfam" id="PF07701">
    <property type="entry name" value="HNOBA"/>
    <property type="match status" value="1"/>
</dbReference>
<dbReference type="InterPro" id="IPR011645">
    <property type="entry name" value="HNOB_dom_associated"/>
</dbReference>
<comment type="caution">
    <text evidence="14">The sequence shown here is derived from an EMBL/GenBank/DDBJ whole genome shotgun (WGS) entry which is preliminary data.</text>
</comment>
<dbReference type="InterPro" id="IPR001054">
    <property type="entry name" value="A/G_cyclase"/>
</dbReference>
<dbReference type="AlphaFoldDB" id="A0A844G517"/>
<dbReference type="PROSITE" id="PS50125">
    <property type="entry name" value="GUANYLATE_CYCLASE_2"/>
    <property type="match status" value="1"/>
</dbReference>
<dbReference type="RefSeq" id="WP_106051504.1">
    <property type="nucleotide sequence ID" value="NZ_DBFCGB010000006.1"/>
</dbReference>
<sequence length="365" mass="40924">MLEVNETYLDRLSEAVYSLLNGRPAAPVELPPDHPQDELRQLAGYVNSLIAEYGTLSAGISSVARGNLDFTIGKGKLEALQQLKTLQGNLRHLTWKTQRIAGGDFEQKVDFMGDFSTAFNSMTRQLKEAFEKIEKQNEELSEAYRAIKREKEKSDRLLLNILPVRVAEDLKRTGKTSPEMFEHVTVAFADIVGFTNLSAELDPKVLIDELNEIFTGFDLIVERNGCERIKTIGDAYLAVSGMNSGTGRHARNIVDAALGMIRFLEERNAGRELRWQVRIGIHSGRVVGGVVGIKKYIYDVFGDTINTACRMEQNSEPMKINISEAARAEIGEHYALFERGELNVKGKGGMKMYFVTGPRRKEMEE</sequence>
<evidence type="ECO:0000256" key="9">
    <source>
        <dbReference type="ARBA" id="ARBA00023293"/>
    </source>
</evidence>
<keyword evidence="4" id="KW-0732">Signal</keyword>
<reference evidence="14 15" key="1">
    <citation type="submission" date="2019-08" db="EMBL/GenBank/DDBJ databases">
        <title>In-depth cultivation of the pig gut microbiome towards novel bacterial diversity and tailored functional studies.</title>
        <authorList>
            <person name="Wylensek D."/>
            <person name="Hitch T.C.A."/>
            <person name="Clavel T."/>
        </authorList>
    </citation>
    <scope>NUCLEOTIDE SEQUENCE [LARGE SCALE GENOMIC DNA]</scope>
    <source>
        <strain evidence="14 15">BBE-744-WT-12</strain>
    </source>
</reference>
<feature type="domain" description="HAMP" evidence="13">
    <location>
        <begin position="84"/>
        <end position="131"/>
    </location>
</feature>
<dbReference type="Gene3D" id="3.30.70.1230">
    <property type="entry name" value="Nucleotide cyclase"/>
    <property type="match status" value="1"/>
</dbReference>
<keyword evidence="15" id="KW-1185">Reference proteome</keyword>
<keyword evidence="5" id="KW-0547">Nucleotide-binding</keyword>
<keyword evidence="11" id="KW-0175">Coiled coil</keyword>
<evidence type="ECO:0000256" key="2">
    <source>
        <dbReference type="ARBA" id="ARBA00012202"/>
    </source>
</evidence>
<dbReference type="Proteomes" id="UP000435649">
    <property type="component" value="Unassembled WGS sequence"/>
</dbReference>
<dbReference type="GO" id="GO:0004016">
    <property type="term" value="F:adenylate cyclase activity"/>
    <property type="evidence" value="ECO:0007669"/>
    <property type="project" value="UniProtKB-ARBA"/>
</dbReference>
<evidence type="ECO:0000256" key="5">
    <source>
        <dbReference type="ARBA" id="ARBA00022741"/>
    </source>
</evidence>
<evidence type="ECO:0000259" key="12">
    <source>
        <dbReference type="PROSITE" id="PS50125"/>
    </source>
</evidence>
<dbReference type="SUPFAM" id="SSF55073">
    <property type="entry name" value="Nucleotide cyclase"/>
    <property type="match status" value="1"/>
</dbReference>
<keyword evidence="3" id="KW-0812">Transmembrane</keyword>
<evidence type="ECO:0000256" key="6">
    <source>
        <dbReference type="ARBA" id="ARBA00022989"/>
    </source>
</evidence>
<evidence type="ECO:0000256" key="1">
    <source>
        <dbReference type="ARBA" id="ARBA00004479"/>
    </source>
</evidence>
<dbReference type="InterPro" id="IPR050401">
    <property type="entry name" value="Cyclic_nucleotide_synthase"/>
</dbReference>
<dbReference type="PROSITE" id="PS00452">
    <property type="entry name" value="GUANYLATE_CYCLASE_1"/>
    <property type="match status" value="1"/>
</dbReference>
<dbReference type="EC" id="4.6.1.2" evidence="2"/>
<dbReference type="InterPro" id="IPR029787">
    <property type="entry name" value="Nucleotide_cyclase"/>
</dbReference>
<dbReference type="GO" id="GO:0004383">
    <property type="term" value="F:guanylate cyclase activity"/>
    <property type="evidence" value="ECO:0007669"/>
    <property type="project" value="UniProtKB-EC"/>
</dbReference>
<evidence type="ECO:0000313" key="14">
    <source>
        <dbReference type="EMBL" id="MST98877.1"/>
    </source>
</evidence>
<proteinExistence type="inferred from homology"/>
<dbReference type="EMBL" id="VUNS01000025">
    <property type="protein sequence ID" value="MST98877.1"/>
    <property type="molecule type" value="Genomic_DNA"/>
</dbReference>